<evidence type="ECO:0000256" key="6">
    <source>
        <dbReference type="ARBA" id="ARBA00023136"/>
    </source>
</evidence>
<evidence type="ECO:0000256" key="4">
    <source>
        <dbReference type="ARBA" id="ARBA00022692"/>
    </source>
</evidence>
<dbReference type="CDD" id="cd06261">
    <property type="entry name" value="TM_PBP2"/>
    <property type="match status" value="1"/>
</dbReference>
<evidence type="ECO:0000256" key="3">
    <source>
        <dbReference type="ARBA" id="ARBA00022475"/>
    </source>
</evidence>
<evidence type="ECO:0000313" key="10">
    <source>
        <dbReference type="Proteomes" id="UP000679992"/>
    </source>
</evidence>
<proteinExistence type="inferred from homology"/>
<keyword evidence="10" id="KW-1185">Reference proteome</keyword>
<keyword evidence="3" id="KW-1003">Cell membrane</keyword>
<keyword evidence="5 7" id="KW-1133">Transmembrane helix</keyword>
<feature type="transmembrane region" description="Helical" evidence="7">
    <location>
        <begin position="218"/>
        <end position="241"/>
    </location>
</feature>
<dbReference type="SUPFAM" id="SSF160964">
    <property type="entry name" value="MalF N-terminal region-like"/>
    <property type="match status" value="1"/>
</dbReference>
<dbReference type="Pfam" id="PF00528">
    <property type="entry name" value="BPD_transp_1"/>
    <property type="match status" value="1"/>
</dbReference>
<keyword evidence="6 7" id="KW-0472">Membrane</keyword>
<dbReference type="Proteomes" id="UP000679992">
    <property type="component" value="Unassembled WGS sequence"/>
</dbReference>
<dbReference type="Gene3D" id="1.10.3720.10">
    <property type="entry name" value="MetI-like"/>
    <property type="match status" value="1"/>
</dbReference>
<evidence type="ECO:0000256" key="5">
    <source>
        <dbReference type="ARBA" id="ARBA00022989"/>
    </source>
</evidence>
<gene>
    <name evidence="9" type="ORF">J42TS3_34990</name>
</gene>
<feature type="domain" description="ABC transmembrane type-1" evidence="8">
    <location>
        <begin position="132"/>
        <end position="343"/>
    </location>
</feature>
<keyword evidence="4 7" id="KW-0812">Transmembrane</keyword>
<keyword evidence="2 7" id="KW-0813">Transport</keyword>
<evidence type="ECO:0000259" key="8">
    <source>
        <dbReference type="PROSITE" id="PS50928"/>
    </source>
</evidence>
<dbReference type="InterPro" id="IPR051393">
    <property type="entry name" value="ABC_transporter_permease"/>
</dbReference>
<organism evidence="9 10">
    <name type="scientific">Paenibacillus vini</name>
    <dbReference type="NCBI Taxonomy" id="1476024"/>
    <lineage>
        <taxon>Bacteria</taxon>
        <taxon>Bacillati</taxon>
        <taxon>Bacillota</taxon>
        <taxon>Bacilli</taxon>
        <taxon>Bacillales</taxon>
        <taxon>Paenibacillaceae</taxon>
        <taxon>Paenibacillus</taxon>
    </lineage>
</organism>
<protein>
    <submittedName>
        <fullName evidence="9">ABC transporter permease</fullName>
    </submittedName>
</protein>
<dbReference type="InterPro" id="IPR035906">
    <property type="entry name" value="MetI-like_sf"/>
</dbReference>
<dbReference type="EMBL" id="BOSL01000011">
    <property type="protein sequence ID" value="GIP54464.1"/>
    <property type="molecule type" value="Genomic_DNA"/>
</dbReference>
<sequence length="363" mass="40801">MIALFFRYILKEIEHCPHLAGIVPAVYLIYTILTHEVTVMNRTTAATIPAAPETKKPKKTKPSFLSRWNAPLAGYLFISPWLIGFLTLTAYPLFLSLYYSFTDYTLMKPMEWIGTRNYERIFTSDPKFVDSVKVTFTYVLASVPLKLIAALLVAMVLNKAIKGIGVYRTAIYFPSLIGGSIGVSLLWRNIFGVDGIFNKIIGVFGFEGKGWITSPDTALGTLILLTVWQFGSTMVIFLAGLKQIPNDLYEASAVDGANKVTQFFKITMPMLSPILYFNLIMGVIGAFQMFTSAFVITNGGPMNATYVYALYLYERAFSRYELGYASALAWIMLVMIVLATILIFYTSKYWVFYETETGKGKRK</sequence>
<dbReference type="InterPro" id="IPR000515">
    <property type="entry name" value="MetI-like"/>
</dbReference>
<comment type="caution">
    <text evidence="9">The sequence shown here is derived from an EMBL/GenBank/DDBJ whole genome shotgun (WGS) entry which is preliminary data.</text>
</comment>
<reference evidence="9 10" key="1">
    <citation type="submission" date="2021-03" db="EMBL/GenBank/DDBJ databases">
        <title>Antimicrobial resistance genes in bacteria isolated from Japanese honey, and their potential for conferring macrolide and lincosamide resistance in the American foulbrood pathogen Paenibacillus larvae.</title>
        <authorList>
            <person name="Okamoto M."/>
            <person name="Kumagai M."/>
            <person name="Kanamori H."/>
            <person name="Takamatsu D."/>
        </authorList>
    </citation>
    <scope>NUCLEOTIDE SEQUENCE [LARGE SCALE GENOMIC DNA]</scope>
    <source>
        <strain evidence="9 10">J42TS3</strain>
    </source>
</reference>
<evidence type="ECO:0000256" key="1">
    <source>
        <dbReference type="ARBA" id="ARBA00004651"/>
    </source>
</evidence>
<dbReference type="PANTHER" id="PTHR30193">
    <property type="entry name" value="ABC TRANSPORTER PERMEASE PROTEIN"/>
    <property type="match status" value="1"/>
</dbReference>
<accession>A0ABQ4MEN8</accession>
<feature type="transmembrane region" description="Helical" evidence="7">
    <location>
        <begin position="274"/>
        <end position="296"/>
    </location>
</feature>
<feature type="transmembrane region" description="Helical" evidence="7">
    <location>
        <begin position="72"/>
        <end position="101"/>
    </location>
</feature>
<comment type="similarity">
    <text evidence="7">Belongs to the binding-protein-dependent transport system permease family.</text>
</comment>
<feature type="transmembrane region" description="Helical" evidence="7">
    <location>
        <begin position="169"/>
        <end position="187"/>
    </location>
</feature>
<dbReference type="SUPFAM" id="SSF161098">
    <property type="entry name" value="MetI-like"/>
    <property type="match status" value="1"/>
</dbReference>
<dbReference type="PROSITE" id="PS50928">
    <property type="entry name" value="ABC_TM1"/>
    <property type="match status" value="1"/>
</dbReference>
<evidence type="ECO:0000256" key="7">
    <source>
        <dbReference type="RuleBase" id="RU363032"/>
    </source>
</evidence>
<evidence type="ECO:0000256" key="2">
    <source>
        <dbReference type="ARBA" id="ARBA00022448"/>
    </source>
</evidence>
<feature type="transmembrane region" description="Helical" evidence="7">
    <location>
        <begin position="136"/>
        <end position="157"/>
    </location>
</feature>
<feature type="transmembrane region" description="Helical" evidence="7">
    <location>
        <begin position="322"/>
        <end position="345"/>
    </location>
</feature>
<evidence type="ECO:0000313" key="9">
    <source>
        <dbReference type="EMBL" id="GIP54464.1"/>
    </source>
</evidence>
<name>A0ABQ4MEN8_9BACL</name>
<dbReference type="PANTHER" id="PTHR30193:SF1">
    <property type="entry name" value="ABC TRANSPORTER PERMEASE PROTEIN YESP-RELATED"/>
    <property type="match status" value="1"/>
</dbReference>
<comment type="subcellular location">
    <subcellularLocation>
        <location evidence="1 7">Cell membrane</location>
        <topology evidence="1 7">Multi-pass membrane protein</topology>
    </subcellularLocation>
</comment>